<feature type="domain" description="Orc1-like AAA ATPase" evidence="4">
    <location>
        <begin position="6"/>
        <end position="169"/>
    </location>
</feature>
<dbReference type="Gene3D" id="3.40.50.300">
    <property type="entry name" value="P-loop containing nucleotide triphosphate hydrolases"/>
    <property type="match status" value="1"/>
</dbReference>
<organism evidence="5 6">
    <name type="scientific">Candidatus Desulfatibia profunda</name>
    <dbReference type="NCBI Taxonomy" id="2841695"/>
    <lineage>
        <taxon>Bacteria</taxon>
        <taxon>Pseudomonadati</taxon>
        <taxon>Thermodesulfobacteriota</taxon>
        <taxon>Desulfobacteria</taxon>
        <taxon>Desulfobacterales</taxon>
        <taxon>Desulfobacterales incertae sedis</taxon>
        <taxon>Candidatus Desulfatibia</taxon>
    </lineage>
</organism>
<feature type="repeat" description="TPR" evidence="3">
    <location>
        <begin position="515"/>
        <end position="548"/>
    </location>
</feature>
<reference evidence="5 6" key="1">
    <citation type="submission" date="2020-08" db="EMBL/GenBank/DDBJ databases">
        <title>Bridging the membrane lipid divide: bacteria of the FCB group superphylum have the potential to synthesize archaeal ether lipids.</title>
        <authorList>
            <person name="Villanueva L."/>
            <person name="Von Meijenfeldt F.A.B."/>
            <person name="Westbye A.B."/>
            <person name="Yadav S."/>
            <person name="Hopmans E.C."/>
            <person name="Dutilh B.E."/>
            <person name="Sinninghe Damste J.S."/>
        </authorList>
    </citation>
    <scope>NUCLEOTIDE SEQUENCE [LARGE SCALE GENOMIC DNA]</scope>
    <source>
        <strain evidence="5">NIOZ-UU30</strain>
    </source>
</reference>
<dbReference type="Proteomes" id="UP000603434">
    <property type="component" value="Unassembled WGS sequence"/>
</dbReference>
<dbReference type="GO" id="GO:0005524">
    <property type="term" value="F:ATP binding"/>
    <property type="evidence" value="ECO:0007669"/>
    <property type="project" value="UniProtKB-KW"/>
</dbReference>
<dbReference type="Pfam" id="PF13424">
    <property type="entry name" value="TPR_12"/>
    <property type="match status" value="1"/>
</dbReference>
<keyword evidence="5" id="KW-0067">ATP-binding</keyword>
<protein>
    <submittedName>
        <fullName evidence="5">ATP-binding protein</fullName>
    </submittedName>
</protein>
<accession>A0A8J6NJX1</accession>
<name>A0A8J6NJX1_9BACT</name>
<evidence type="ECO:0000313" key="6">
    <source>
        <dbReference type="Proteomes" id="UP000603434"/>
    </source>
</evidence>
<dbReference type="Pfam" id="PF13191">
    <property type="entry name" value="AAA_16"/>
    <property type="match status" value="1"/>
</dbReference>
<dbReference type="InterPro" id="IPR019734">
    <property type="entry name" value="TPR_rpt"/>
</dbReference>
<dbReference type="EMBL" id="JACNJH010000048">
    <property type="protein sequence ID" value="MBC8359955.1"/>
    <property type="molecule type" value="Genomic_DNA"/>
</dbReference>
<evidence type="ECO:0000313" key="5">
    <source>
        <dbReference type="EMBL" id="MBC8359955.1"/>
    </source>
</evidence>
<comment type="caution">
    <text evidence="5">The sequence shown here is derived from an EMBL/GenBank/DDBJ whole genome shotgun (WGS) entry which is preliminary data.</text>
</comment>
<sequence length="607" mass="68772">MSEQKQFVGRKKELDEFQQFLAGARDGPGGKGAPVLLVMGDKGMGKTALLQAMAQEAAGQDHFVIVGEVDKRQSEFSEQIYPLIALLLAEKKLRPGAGRFWLKLGLAGLGTALGLPFLSELGGILKGVRDHHAATGSSLTTLAEILQSALSEVNGKLQEPQNLVVILDPEKESPPDLIPLLRNLERLGMPDKMRFVIAQRHKDALKTAFDVREIDRLCAEPMILGKMHRQEGQEFIETFDPGIRLKGPAQELFWKRYNGWPLLMKLALEEIEKAGGEINEQFIRSLPADIAGFWKQRFQDIRETESQIFVQTVCLLPHPYPKDRLAKFANLDPDQMHKAWNDKLVWCMLDKQDYEETLTEQSWKKCSAPRHETAREYVLERLEEDASLKQKRFSTIVSHYRDQIGEDLESAGVDKDALVYLLVYLAGSEDWDNFLSEVMRLTEVKLRYGLLDSLIANLTIALKISELSENNEYIAKLSGNLGIVYRIRGDLDGAEAMYKKSPEFDEEMGNKEGMAIDYGNLGNVYLTRDDLDNAEAMYKQSLEIDEAIGRKKGMADQYANLGIVYEIRSDLDDAEAMWEKSLELYEVIGAKHMIERVKGWLEDLRKR</sequence>
<dbReference type="PROSITE" id="PS50005">
    <property type="entry name" value="TPR"/>
    <property type="match status" value="2"/>
</dbReference>
<dbReference type="InterPro" id="IPR011990">
    <property type="entry name" value="TPR-like_helical_dom_sf"/>
</dbReference>
<keyword evidence="2 3" id="KW-0802">TPR repeat</keyword>
<feature type="repeat" description="TPR" evidence="3">
    <location>
        <begin position="555"/>
        <end position="588"/>
    </location>
</feature>
<dbReference type="Gene3D" id="1.25.40.10">
    <property type="entry name" value="Tetratricopeptide repeat domain"/>
    <property type="match status" value="1"/>
</dbReference>
<dbReference type="PANTHER" id="PTHR45641:SF19">
    <property type="entry name" value="NEPHROCYSTIN-3"/>
    <property type="match status" value="1"/>
</dbReference>
<dbReference type="InterPro" id="IPR027417">
    <property type="entry name" value="P-loop_NTPase"/>
</dbReference>
<dbReference type="SUPFAM" id="SSF48452">
    <property type="entry name" value="TPR-like"/>
    <property type="match status" value="1"/>
</dbReference>
<evidence type="ECO:0000256" key="3">
    <source>
        <dbReference type="PROSITE-ProRule" id="PRU00339"/>
    </source>
</evidence>
<evidence type="ECO:0000256" key="1">
    <source>
        <dbReference type="ARBA" id="ARBA00022737"/>
    </source>
</evidence>
<dbReference type="PANTHER" id="PTHR45641">
    <property type="entry name" value="TETRATRICOPEPTIDE REPEAT PROTEIN (AFU_ORTHOLOGUE AFUA_6G03870)"/>
    <property type="match status" value="1"/>
</dbReference>
<dbReference type="InterPro" id="IPR041664">
    <property type="entry name" value="AAA_16"/>
</dbReference>
<dbReference type="Pfam" id="PF13374">
    <property type="entry name" value="TPR_10"/>
    <property type="match status" value="1"/>
</dbReference>
<dbReference type="AlphaFoldDB" id="A0A8J6NJX1"/>
<dbReference type="SUPFAM" id="SSF52540">
    <property type="entry name" value="P-loop containing nucleoside triphosphate hydrolases"/>
    <property type="match status" value="1"/>
</dbReference>
<keyword evidence="5" id="KW-0547">Nucleotide-binding</keyword>
<proteinExistence type="predicted"/>
<dbReference type="SMART" id="SM00028">
    <property type="entry name" value="TPR"/>
    <property type="match status" value="3"/>
</dbReference>
<keyword evidence="1" id="KW-0677">Repeat</keyword>
<evidence type="ECO:0000259" key="4">
    <source>
        <dbReference type="Pfam" id="PF13191"/>
    </source>
</evidence>
<evidence type="ECO:0000256" key="2">
    <source>
        <dbReference type="ARBA" id="ARBA00022803"/>
    </source>
</evidence>
<gene>
    <name evidence="5" type="ORF">H8E23_00970</name>
</gene>